<dbReference type="Gene3D" id="3.40.50.10890">
    <property type="match status" value="1"/>
</dbReference>
<feature type="domain" description="Beta-Casp" evidence="3">
    <location>
        <begin position="252"/>
        <end position="377"/>
    </location>
</feature>
<reference evidence="4 5" key="1">
    <citation type="submission" date="2019-10" db="EMBL/GenBank/DDBJ databases">
        <title>Cardiobacteriales fam. a chemoheterotrophic member of the order Cardiobacteriales, and proposal of Cardiobacteriales fam. nov.</title>
        <authorList>
            <person name="Wang C."/>
        </authorList>
    </citation>
    <scope>NUCLEOTIDE SEQUENCE [LARGE SCALE GENOMIC DNA]</scope>
    <source>
        <strain evidence="4 5">ML27</strain>
    </source>
</reference>
<dbReference type="Gene3D" id="3.60.15.10">
    <property type="entry name" value="Ribonuclease Z/Hydroxyacylglutathione hydrolase-like"/>
    <property type="match status" value="1"/>
</dbReference>
<accession>A0A6N7EUJ1</accession>
<dbReference type="CDD" id="cd16295">
    <property type="entry name" value="TTHA0252-CPSF-like_MBL-fold"/>
    <property type="match status" value="1"/>
</dbReference>
<feature type="domain" description="Metallo-beta-lactamase" evidence="2">
    <location>
        <begin position="14"/>
        <end position="247"/>
    </location>
</feature>
<dbReference type="Pfam" id="PF07521">
    <property type="entry name" value="RMMBL"/>
    <property type="match status" value="1"/>
</dbReference>
<dbReference type="PROSITE" id="PS51257">
    <property type="entry name" value="PROKAR_LIPOPROTEIN"/>
    <property type="match status" value="1"/>
</dbReference>
<proteinExistence type="predicted"/>
<dbReference type="Pfam" id="PF10996">
    <property type="entry name" value="Beta-Casp"/>
    <property type="match status" value="1"/>
</dbReference>
<comment type="caution">
    <text evidence="4">The sequence shown here is derived from an EMBL/GenBank/DDBJ whole genome shotgun (WGS) entry which is preliminary data.</text>
</comment>
<evidence type="ECO:0000259" key="3">
    <source>
        <dbReference type="SMART" id="SM01027"/>
    </source>
</evidence>
<dbReference type="InterPro" id="IPR011108">
    <property type="entry name" value="RMMBL"/>
</dbReference>
<sequence length="463" mass="51862">MKIEFYGAASGTVTGSCHILHVGQHKILLDCGLIQGSRQAFEQNREPFPFEPSAIDAVILSHAHIDHSGRLPRLVKEGYHGTIHTHNATVDLCEILFKDSAKLAQYDAERYNKKNKGKRPLYPLYDLSDVDDTLKKFNGHSYQAWFEPLAGIKVRFHDAGHILGSAIVELIINEDGNEKTIVFSGDIGQFNSPILQDPTLLEKADIVLMESTYGGREHKARENTYTEIGEIIASASADQGNILIPAFSVGRTQEILYQLVEHYDEWQIDNWATYLDSPMAIEASKVYWDFKHLHDNDAKRLLGDFGNKIPLPNYKRTVTPAESKHLNTIESGCIFIAGSGMCNGGRIIHHLRHNITRPECHVIIVGYQAGGTLGRRLVNGEKRIKMFGEWLEVKAQIHTVGGLSAHADQADMFKWLSHFKTKPDVYLVHGEDDSRQAFKDHVEQHTDLTVHCPVAGDVVMLDG</sequence>
<dbReference type="SMART" id="SM00849">
    <property type="entry name" value="Lactamase_B"/>
    <property type="match status" value="1"/>
</dbReference>
<dbReference type="Proteomes" id="UP000471298">
    <property type="component" value="Unassembled WGS sequence"/>
</dbReference>
<dbReference type="GO" id="GO:0016787">
    <property type="term" value="F:hydrolase activity"/>
    <property type="evidence" value="ECO:0007669"/>
    <property type="project" value="UniProtKB-KW"/>
</dbReference>
<dbReference type="Pfam" id="PF00753">
    <property type="entry name" value="Lactamase_B"/>
    <property type="match status" value="1"/>
</dbReference>
<keyword evidence="5" id="KW-1185">Reference proteome</keyword>
<evidence type="ECO:0000313" key="4">
    <source>
        <dbReference type="EMBL" id="MPV85653.1"/>
    </source>
</evidence>
<dbReference type="InterPro" id="IPR022712">
    <property type="entry name" value="Beta_Casp"/>
</dbReference>
<gene>
    <name evidence="4" type="ORF">GCU85_02735</name>
</gene>
<dbReference type="GO" id="GO:0004521">
    <property type="term" value="F:RNA endonuclease activity"/>
    <property type="evidence" value="ECO:0007669"/>
    <property type="project" value="TreeGrafter"/>
</dbReference>
<dbReference type="AlphaFoldDB" id="A0A6N7EUJ1"/>
<protein>
    <submittedName>
        <fullName evidence="4">MBL fold metallo-hydrolase</fullName>
    </submittedName>
</protein>
<evidence type="ECO:0000256" key="1">
    <source>
        <dbReference type="ARBA" id="ARBA00022801"/>
    </source>
</evidence>
<dbReference type="InterPro" id="IPR001279">
    <property type="entry name" value="Metallo-B-lactamas"/>
</dbReference>
<dbReference type="RefSeq" id="WP_152809101.1">
    <property type="nucleotide sequence ID" value="NZ_WHNW01000002.1"/>
</dbReference>
<evidence type="ECO:0000313" key="5">
    <source>
        <dbReference type="Proteomes" id="UP000471298"/>
    </source>
</evidence>
<organism evidence="4 5">
    <name type="scientific">Ostreibacterium oceani</name>
    <dbReference type="NCBI Taxonomy" id="2654998"/>
    <lineage>
        <taxon>Bacteria</taxon>
        <taxon>Pseudomonadati</taxon>
        <taxon>Pseudomonadota</taxon>
        <taxon>Gammaproteobacteria</taxon>
        <taxon>Cardiobacteriales</taxon>
        <taxon>Ostreibacteriaceae</taxon>
        <taxon>Ostreibacterium</taxon>
    </lineage>
</organism>
<dbReference type="SUPFAM" id="SSF56281">
    <property type="entry name" value="Metallo-hydrolase/oxidoreductase"/>
    <property type="match status" value="1"/>
</dbReference>
<evidence type="ECO:0000259" key="2">
    <source>
        <dbReference type="SMART" id="SM00849"/>
    </source>
</evidence>
<dbReference type="InterPro" id="IPR050698">
    <property type="entry name" value="MBL"/>
</dbReference>
<dbReference type="InterPro" id="IPR036866">
    <property type="entry name" value="RibonucZ/Hydroxyglut_hydro"/>
</dbReference>
<name>A0A6N7EUJ1_9GAMM</name>
<keyword evidence="1 4" id="KW-0378">Hydrolase</keyword>
<dbReference type="SMART" id="SM01027">
    <property type="entry name" value="Beta-Casp"/>
    <property type="match status" value="1"/>
</dbReference>
<dbReference type="InParanoid" id="A0A6N7EUJ1"/>
<dbReference type="PANTHER" id="PTHR11203">
    <property type="entry name" value="CLEAVAGE AND POLYADENYLATION SPECIFICITY FACTOR FAMILY MEMBER"/>
    <property type="match status" value="1"/>
</dbReference>
<dbReference type="EMBL" id="WHNW01000002">
    <property type="protein sequence ID" value="MPV85653.1"/>
    <property type="molecule type" value="Genomic_DNA"/>
</dbReference>
<dbReference type="PANTHER" id="PTHR11203:SF37">
    <property type="entry name" value="INTEGRATOR COMPLEX SUBUNIT 11"/>
    <property type="match status" value="1"/>
</dbReference>